<evidence type="ECO:0000313" key="3">
    <source>
        <dbReference type="Proteomes" id="UP000266841"/>
    </source>
</evidence>
<comment type="caution">
    <text evidence="2">The sequence shown here is derived from an EMBL/GenBank/DDBJ whole genome shotgun (WGS) entry which is preliminary data.</text>
</comment>
<feature type="compositionally biased region" description="Acidic residues" evidence="1">
    <location>
        <begin position="33"/>
        <end position="42"/>
    </location>
</feature>
<proteinExistence type="predicted"/>
<organism evidence="2 3">
    <name type="scientific">Thalassiosira oceanica</name>
    <name type="common">Marine diatom</name>
    <dbReference type="NCBI Taxonomy" id="159749"/>
    <lineage>
        <taxon>Eukaryota</taxon>
        <taxon>Sar</taxon>
        <taxon>Stramenopiles</taxon>
        <taxon>Ochrophyta</taxon>
        <taxon>Bacillariophyta</taxon>
        <taxon>Coscinodiscophyceae</taxon>
        <taxon>Thalassiosirophycidae</taxon>
        <taxon>Thalassiosirales</taxon>
        <taxon>Thalassiosiraceae</taxon>
        <taxon>Thalassiosira</taxon>
    </lineage>
</organism>
<accession>K0RQR6</accession>
<sequence length="76" mass="8089">MGEAAGVHDGEGEAQFRRLVGPELLEHELPGEEDKDEEEEGAGEGRGPEASPAGGTKLGEMSLDDLTRETELLLSR</sequence>
<evidence type="ECO:0000313" key="2">
    <source>
        <dbReference type="EMBL" id="EJK51176.1"/>
    </source>
</evidence>
<feature type="compositionally biased region" description="Basic and acidic residues" evidence="1">
    <location>
        <begin position="1"/>
        <end position="16"/>
    </location>
</feature>
<feature type="compositionally biased region" description="Basic and acidic residues" evidence="1">
    <location>
        <begin position="65"/>
        <end position="76"/>
    </location>
</feature>
<feature type="region of interest" description="Disordered" evidence="1">
    <location>
        <begin position="1"/>
        <end position="76"/>
    </location>
</feature>
<keyword evidence="3" id="KW-1185">Reference proteome</keyword>
<evidence type="ECO:0000256" key="1">
    <source>
        <dbReference type="SAM" id="MobiDB-lite"/>
    </source>
</evidence>
<protein>
    <submittedName>
        <fullName evidence="2">Uncharacterized protein</fullName>
    </submittedName>
</protein>
<gene>
    <name evidence="2" type="ORF">THAOC_29674</name>
</gene>
<dbReference type="AlphaFoldDB" id="K0RQR6"/>
<reference evidence="2 3" key="1">
    <citation type="journal article" date="2012" name="Genome Biol.">
        <title>Genome and low-iron response of an oceanic diatom adapted to chronic iron limitation.</title>
        <authorList>
            <person name="Lommer M."/>
            <person name="Specht M."/>
            <person name="Roy A.S."/>
            <person name="Kraemer L."/>
            <person name="Andreson R."/>
            <person name="Gutowska M.A."/>
            <person name="Wolf J."/>
            <person name="Bergner S.V."/>
            <person name="Schilhabel M.B."/>
            <person name="Klostermeier U.C."/>
            <person name="Beiko R.G."/>
            <person name="Rosenstiel P."/>
            <person name="Hippler M."/>
            <person name="Laroche J."/>
        </authorList>
    </citation>
    <scope>NUCLEOTIDE SEQUENCE [LARGE SCALE GENOMIC DNA]</scope>
    <source>
        <strain evidence="2 3">CCMP1005</strain>
    </source>
</reference>
<dbReference type="Proteomes" id="UP000266841">
    <property type="component" value="Unassembled WGS sequence"/>
</dbReference>
<feature type="non-terminal residue" evidence="2">
    <location>
        <position position="76"/>
    </location>
</feature>
<dbReference type="EMBL" id="AGNL01042085">
    <property type="protein sequence ID" value="EJK51176.1"/>
    <property type="molecule type" value="Genomic_DNA"/>
</dbReference>
<name>K0RQR6_THAOC</name>